<name>G8ZQ97_TORDE</name>
<evidence type="ECO:0000256" key="1">
    <source>
        <dbReference type="ARBA" id="ARBA00004173"/>
    </source>
</evidence>
<dbReference type="GeneID" id="11500201"/>
<dbReference type="FunCoup" id="G8ZQ97">
    <property type="interactions" value="497"/>
</dbReference>
<dbReference type="GO" id="GO:0006396">
    <property type="term" value="P:RNA processing"/>
    <property type="evidence" value="ECO:0007669"/>
    <property type="project" value="InterPro"/>
</dbReference>
<dbReference type="PROSITE" id="PS50142">
    <property type="entry name" value="RNASE_3_2"/>
    <property type="match status" value="1"/>
</dbReference>
<dbReference type="AlphaFoldDB" id="G8ZQ97"/>
<evidence type="ECO:0000256" key="5">
    <source>
        <dbReference type="ARBA" id="ARBA00023128"/>
    </source>
</evidence>
<evidence type="ECO:0000259" key="10">
    <source>
        <dbReference type="PROSITE" id="PS50137"/>
    </source>
</evidence>
<dbReference type="CDD" id="cd19873">
    <property type="entry name" value="DSRM_MRPL3_like"/>
    <property type="match status" value="1"/>
</dbReference>
<dbReference type="SMART" id="SM00358">
    <property type="entry name" value="DSRM"/>
    <property type="match status" value="1"/>
</dbReference>
<dbReference type="Gene3D" id="3.30.160.20">
    <property type="match status" value="1"/>
</dbReference>
<dbReference type="InterPro" id="IPR044444">
    <property type="entry name" value="Ribosomal_mL44_DSRM_metazoa"/>
</dbReference>
<dbReference type="RefSeq" id="XP_003680002.1">
    <property type="nucleotide sequence ID" value="XM_003679954.1"/>
</dbReference>
<dbReference type="InterPro" id="IPR014720">
    <property type="entry name" value="dsRBD_dom"/>
</dbReference>
<keyword evidence="4" id="KW-0689">Ribosomal protein</keyword>
<evidence type="ECO:0000256" key="3">
    <source>
        <dbReference type="ARBA" id="ARBA00022946"/>
    </source>
</evidence>
<dbReference type="SUPFAM" id="SSF54768">
    <property type="entry name" value="dsRNA-binding domain-like"/>
    <property type="match status" value="1"/>
</dbReference>
<dbReference type="GO" id="GO:0003725">
    <property type="term" value="F:double-stranded RNA binding"/>
    <property type="evidence" value="ECO:0007669"/>
    <property type="project" value="InterPro"/>
</dbReference>
<evidence type="ECO:0000256" key="9">
    <source>
        <dbReference type="PROSITE-ProRule" id="PRU00266"/>
    </source>
</evidence>
<dbReference type="KEGG" id="tdl:TDEL_0B06620"/>
<dbReference type="OrthoDB" id="67027at2759"/>
<gene>
    <name evidence="12" type="primary">TDEL0B06620</name>
    <name evidence="12" type="ORF">TDEL_0B06620</name>
</gene>
<keyword evidence="3" id="KW-0809">Transit peptide</keyword>
<protein>
    <recommendedName>
        <fullName evidence="8">Large ribosomal subunit protein mL44</fullName>
    </recommendedName>
</protein>
<dbReference type="PANTHER" id="PTHR11207:SF32">
    <property type="entry name" value="LARGE RIBOSOMAL SUBUNIT PROTEIN ML44"/>
    <property type="match status" value="1"/>
</dbReference>
<dbReference type="Proteomes" id="UP000005627">
    <property type="component" value="Chromosome 2"/>
</dbReference>
<dbReference type="InterPro" id="IPR000999">
    <property type="entry name" value="RNase_III_dom"/>
</dbReference>
<dbReference type="Pfam" id="PF22892">
    <property type="entry name" value="DSRM_MRPL44"/>
    <property type="match status" value="1"/>
</dbReference>
<comment type="similarity">
    <text evidence="7">Belongs to the ribonuclease III family. Mitochondrion-specific ribosomal protein mL44 subfamily.</text>
</comment>
<comment type="subcellular location">
    <subcellularLocation>
        <location evidence="1">Mitochondrion</location>
    </subcellularLocation>
</comment>
<dbReference type="InParanoid" id="G8ZQ97"/>
<evidence type="ECO:0000256" key="6">
    <source>
        <dbReference type="ARBA" id="ARBA00023274"/>
    </source>
</evidence>
<dbReference type="InterPro" id="IPR044443">
    <property type="entry name" value="Ribosomal_mL44_DSRM_fung"/>
</dbReference>
<keyword evidence="13" id="KW-1185">Reference proteome</keyword>
<keyword evidence="5" id="KW-0496">Mitochondrion</keyword>
<evidence type="ECO:0000256" key="4">
    <source>
        <dbReference type="ARBA" id="ARBA00022980"/>
    </source>
</evidence>
<evidence type="ECO:0000256" key="8">
    <source>
        <dbReference type="ARBA" id="ARBA00035187"/>
    </source>
</evidence>
<evidence type="ECO:0000313" key="12">
    <source>
        <dbReference type="EMBL" id="CCE90791.1"/>
    </source>
</evidence>
<organism evidence="12 13">
    <name type="scientific">Torulaspora delbrueckii</name>
    <name type="common">Yeast</name>
    <name type="synonym">Candida colliculosa</name>
    <dbReference type="NCBI Taxonomy" id="4950"/>
    <lineage>
        <taxon>Eukaryota</taxon>
        <taxon>Fungi</taxon>
        <taxon>Dikarya</taxon>
        <taxon>Ascomycota</taxon>
        <taxon>Saccharomycotina</taxon>
        <taxon>Saccharomycetes</taxon>
        <taxon>Saccharomycetales</taxon>
        <taxon>Saccharomycetaceae</taxon>
        <taxon>Torulaspora</taxon>
    </lineage>
</organism>
<evidence type="ECO:0000256" key="7">
    <source>
        <dbReference type="ARBA" id="ARBA00024034"/>
    </source>
</evidence>
<evidence type="ECO:0000313" key="13">
    <source>
        <dbReference type="Proteomes" id="UP000005627"/>
    </source>
</evidence>
<dbReference type="EMBL" id="HE616743">
    <property type="protein sequence ID" value="CCE90791.1"/>
    <property type="molecule type" value="Genomic_DNA"/>
</dbReference>
<sequence>MSQISKVTATLVSIRGLPASGIISTGRSTLVPLKSRRIIHSQCGLRQEQSVIKGTGNLNEYKSYYRDLKNTIDEIPEEVASKSAALVTLHKRLSLPKDFQLSVLARCLTCRSSQLPSDLSAPRLGSAYASTVPANNFFDNHGLNIFGKNLLTYHVTHQLMKKYPRLPTVVLNAAVDAYISQDVLASIAKSWGIEAETTPVVDRFLKNEPIHVTLGKLRFLNNSLNKHDGVELISSQNFSENAAYALATRSIVGALWASTQDTKQNYATKFIDEHILSRKLDITRMFQFEQPTRELSALCRREGLAKPISKLLAESGRLSKAPVFIVGVFSDSEKLGEGYGSSLKEAKARAATDALMKWYCYEPIQNKAPVIDHGAVIV</sequence>
<accession>G8ZQ97</accession>
<dbReference type="PANTHER" id="PTHR11207">
    <property type="entry name" value="RIBONUCLEASE III"/>
    <property type="match status" value="1"/>
</dbReference>
<dbReference type="Pfam" id="PF22935">
    <property type="entry name" value="RM44_endonuclase"/>
    <property type="match status" value="1"/>
</dbReference>
<dbReference type="GO" id="GO:0004525">
    <property type="term" value="F:ribonuclease III activity"/>
    <property type="evidence" value="ECO:0007669"/>
    <property type="project" value="InterPro"/>
</dbReference>
<feature type="domain" description="DRBM" evidence="10">
    <location>
        <begin position="290"/>
        <end position="360"/>
    </location>
</feature>
<keyword evidence="6" id="KW-0687">Ribonucleoprotein</keyword>
<proteinExistence type="inferred from homology"/>
<dbReference type="InterPro" id="IPR055189">
    <property type="entry name" value="RM44_endonuclase"/>
</dbReference>
<dbReference type="SUPFAM" id="SSF69065">
    <property type="entry name" value="RNase III domain-like"/>
    <property type="match status" value="1"/>
</dbReference>
<dbReference type="InterPro" id="IPR036389">
    <property type="entry name" value="RNase_III_sf"/>
</dbReference>
<evidence type="ECO:0000256" key="2">
    <source>
        <dbReference type="ARBA" id="ARBA00022884"/>
    </source>
</evidence>
<dbReference type="eggNOG" id="KOG3769">
    <property type="taxonomic scope" value="Eukaryota"/>
</dbReference>
<dbReference type="GO" id="GO:0003735">
    <property type="term" value="F:structural constituent of ribosome"/>
    <property type="evidence" value="ECO:0007669"/>
    <property type="project" value="EnsemblFungi"/>
</dbReference>
<keyword evidence="2 9" id="KW-0694">RNA-binding</keyword>
<feature type="domain" description="RNase III" evidence="11">
    <location>
        <begin position="124"/>
        <end position="193"/>
    </location>
</feature>
<dbReference type="STRING" id="1076872.G8ZQ97"/>
<dbReference type="Gene3D" id="1.10.1520.10">
    <property type="entry name" value="Ribonuclease III domain"/>
    <property type="match status" value="1"/>
</dbReference>
<dbReference type="HOGENOM" id="CLU_034765_1_0_1"/>
<dbReference type="SMART" id="SM00535">
    <property type="entry name" value="RIBOc"/>
    <property type="match status" value="1"/>
</dbReference>
<dbReference type="GO" id="GO:0005762">
    <property type="term" value="C:mitochondrial large ribosomal subunit"/>
    <property type="evidence" value="ECO:0007669"/>
    <property type="project" value="EnsemblFungi"/>
</dbReference>
<reference evidence="12 13" key="1">
    <citation type="journal article" date="2011" name="Proc. Natl. Acad. Sci. U.S.A.">
        <title>Evolutionary erosion of yeast sex chromosomes by mating-type switching accidents.</title>
        <authorList>
            <person name="Gordon J.L."/>
            <person name="Armisen D."/>
            <person name="Proux-Wera E."/>
            <person name="Oheigeartaigh S.S."/>
            <person name="Byrne K.P."/>
            <person name="Wolfe K.H."/>
        </authorList>
    </citation>
    <scope>NUCLEOTIDE SEQUENCE [LARGE SCALE GENOMIC DNA]</scope>
    <source>
        <strain evidence="13">ATCC 10662 / CBS 1146 / NBRC 0425 / NCYC 2629 / NRRL Y-866</strain>
    </source>
</reference>
<evidence type="ECO:0000259" key="11">
    <source>
        <dbReference type="PROSITE" id="PS50142"/>
    </source>
</evidence>
<dbReference type="PROSITE" id="PS50137">
    <property type="entry name" value="DS_RBD"/>
    <property type="match status" value="1"/>
</dbReference>